<evidence type="ECO:0000256" key="2">
    <source>
        <dbReference type="ARBA" id="ARBA00006537"/>
    </source>
</evidence>
<dbReference type="PANTHER" id="PTHR20917">
    <property type="entry name" value="PNAS-RELATED"/>
    <property type="match status" value="1"/>
</dbReference>
<dbReference type="OrthoDB" id="342726at2759"/>
<comment type="subcellular location">
    <subcellularLocation>
        <location evidence="1">Endoplasmic reticulum membrane</location>
        <topology evidence="1">Multi-pass membrane protein</topology>
    </subcellularLocation>
</comment>
<keyword evidence="9 14" id="KW-1133">Transmembrane helix</keyword>
<comment type="caution">
    <text evidence="15">The sequence shown here is derived from an EMBL/GenBank/DDBJ whole genome shotgun (WGS) entry which is preliminary data.</text>
</comment>
<name>A0A835YLI0_9CHLO</name>
<evidence type="ECO:0000256" key="11">
    <source>
        <dbReference type="ARBA" id="ARBA00023065"/>
    </source>
</evidence>
<reference evidence="15" key="1">
    <citation type="journal article" date="2020" name="bioRxiv">
        <title>Comparative genomics of Chlamydomonas.</title>
        <authorList>
            <person name="Craig R.J."/>
            <person name="Hasan A.R."/>
            <person name="Ness R.W."/>
            <person name="Keightley P.D."/>
        </authorList>
    </citation>
    <scope>NUCLEOTIDE SEQUENCE</scope>
    <source>
        <strain evidence="15">CCAP 11/70</strain>
    </source>
</reference>
<evidence type="ECO:0000256" key="6">
    <source>
        <dbReference type="ARBA" id="ARBA00022692"/>
    </source>
</evidence>
<keyword evidence="3" id="KW-0813">Transport</keyword>
<dbReference type="EMBL" id="JAEHOE010000005">
    <property type="protein sequence ID" value="KAG2499879.1"/>
    <property type="molecule type" value="Genomic_DNA"/>
</dbReference>
<evidence type="ECO:0000256" key="3">
    <source>
        <dbReference type="ARBA" id="ARBA00022448"/>
    </source>
</evidence>
<keyword evidence="5" id="KW-0107">Calcium channel</keyword>
<accession>A0A835YLI0</accession>
<evidence type="ECO:0000256" key="12">
    <source>
        <dbReference type="ARBA" id="ARBA00023136"/>
    </source>
</evidence>
<dbReference type="InterPro" id="IPR008559">
    <property type="entry name" value="TMCO1"/>
</dbReference>
<evidence type="ECO:0000256" key="14">
    <source>
        <dbReference type="SAM" id="Phobius"/>
    </source>
</evidence>
<keyword evidence="4" id="KW-0109">Calcium transport</keyword>
<evidence type="ECO:0000313" key="16">
    <source>
        <dbReference type="Proteomes" id="UP000612055"/>
    </source>
</evidence>
<dbReference type="GO" id="GO:0005789">
    <property type="term" value="C:endoplasmic reticulum membrane"/>
    <property type="evidence" value="ECO:0007669"/>
    <property type="project" value="UniProtKB-SubCell"/>
</dbReference>
<protein>
    <submittedName>
        <fullName evidence="15">Uncharacterized protein</fullName>
    </submittedName>
</protein>
<comment type="similarity">
    <text evidence="2">Belongs to the TMCO1 family.</text>
</comment>
<evidence type="ECO:0000313" key="15">
    <source>
        <dbReference type="EMBL" id="KAG2499879.1"/>
    </source>
</evidence>
<evidence type="ECO:0000256" key="1">
    <source>
        <dbReference type="ARBA" id="ARBA00004477"/>
    </source>
</evidence>
<dbReference type="Proteomes" id="UP000612055">
    <property type="component" value="Unassembled WGS sequence"/>
</dbReference>
<keyword evidence="11" id="KW-0406">Ion transport</keyword>
<keyword evidence="6 14" id="KW-0812">Transmembrane</keyword>
<evidence type="ECO:0000256" key="4">
    <source>
        <dbReference type="ARBA" id="ARBA00022568"/>
    </source>
</evidence>
<dbReference type="GO" id="GO:0005262">
    <property type="term" value="F:calcium channel activity"/>
    <property type="evidence" value="ECO:0007669"/>
    <property type="project" value="UniProtKB-KW"/>
</dbReference>
<keyword evidence="16" id="KW-1185">Reference proteome</keyword>
<keyword evidence="10" id="KW-0175">Coiled coil</keyword>
<dbReference type="AlphaFoldDB" id="A0A835YLI0"/>
<evidence type="ECO:0000256" key="13">
    <source>
        <dbReference type="ARBA" id="ARBA00023303"/>
    </source>
</evidence>
<dbReference type="GO" id="GO:0032469">
    <property type="term" value="P:endoplasmic reticulum calcium ion homeostasis"/>
    <property type="evidence" value="ECO:0007669"/>
    <property type="project" value="InterPro"/>
</dbReference>
<dbReference type="InterPro" id="IPR002809">
    <property type="entry name" value="EMC3/TMCO1"/>
</dbReference>
<dbReference type="PANTHER" id="PTHR20917:SF0">
    <property type="entry name" value="CALCIUM LOAD-ACTIVATED CALCIUM CHANNEL"/>
    <property type="match status" value="1"/>
</dbReference>
<evidence type="ECO:0000256" key="5">
    <source>
        <dbReference type="ARBA" id="ARBA00022673"/>
    </source>
</evidence>
<keyword evidence="13" id="KW-0407">Ion channel</keyword>
<gene>
    <name evidence="15" type="ORF">HYH03_002168</name>
</gene>
<feature type="transmembrane region" description="Helical" evidence="14">
    <location>
        <begin position="93"/>
        <end position="111"/>
    </location>
</feature>
<dbReference type="SMART" id="SM01415">
    <property type="entry name" value="DUF106"/>
    <property type="match status" value="1"/>
</dbReference>
<dbReference type="Pfam" id="PF01956">
    <property type="entry name" value="EMC3_TMCO1"/>
    <property type="match status" value="1"/>
</dbReference>
<feature type="transmembrane region" description="Helical" evidence="14">
    <location>
        <begin position="6"/>
        <end position="32"/>
    </location>
</feature>
<evidence type="ECO:0000256" key="7">
    <source>
        <dbReference type="ARBA" id="ARBA00022824"/>
    </source>
</evidence>
<evidence type="ECO:0000256" key="8">
    <source>
        <dbReference type="ARBA" id="ARBA00022837"/>
    </source>
</evidence>
<keyword evidence="7" id="KW-0256">Endoplasmic reticulum</keyword>
<proteinExistence type="inferred from homology"/>
<keyword evidence="8" id="KW-0106">Calcium</keyword>
<organism evidence="15 16">
    <name type="scientific">Edaphochlamys debaryana</name>
    <dbReference type="NCBI Taxonomy" id="47281"/>
    <lineage>
        <taxon>Eukaryota</taxon>
        <taxon>Viridiplantae</taxon>
        <taxon>Chlorophyta</taxon>
        <taxon>core chlorophytes</taxon>
        <taxon>Chlorophyceae</taxon>
        <taxon>CS clade</taxon>
        <taxon>Chlamydomonadales</taxon>
        <taxon>Chlamydomonadales incertae sedis</taxon>
        <taxon>Edaphochlamys</taxon>
    </lineage>
</organism>
<sequence>MAAPLLVPPAFVIVGLSCFIIFFIEVVTLLFVANSSSYRRLIADIDRTQKELDRIGAAGASAASGAAKKRERALEVQMTYLGRDFFFHRMKQMVIMTALLGMMFYVLRTWYMGKVVAQLPFAPISFFSRLTQQWIESPAPYDCSFLFLYILCNMGIKPNVAKLMGTALPTSVAKATDMSSMTGRFTKLATAKNA</sequence>
<keyword evidence="12 14" id="KW-0472">Membrane</keyword>
<evidence type="ECO:0000256" key="9">
    <source>
        <dbReference type="ARBA" id="ARBA00022989"/>
    </source>
</evidence>
<evidence type="ECO:0000256" key="10">
    <source>
        <dbReference type="ARBA" id="ARBA00023054"/>
    </source>
</evidence>